<dbReference type="AlphaFoldDB" id="A0AA36J776"/>
<keyword evidence="5" id="KW-0007">Acetylation</keyword>
<protein>
    <recommendedName>
        <fullName evidence="1">Calmodulin</fullName>
    </recommendedName>
</protein>
<keyword evidence="2" id="KW-0479">Metal-binding</keyword>
<feature type="compositionally biased region" description="Basic residues" evidence="6">
    <location>
        <begin position="8"/>
        <end position="22"/>
    </location>
</feature>
<evidence type="ECO:0000256" key="2">
    <source>
        <dbReference type="ARBA" id="ARBA00022723"/>
    </source>
</evidence>
<dbReference type="Pfam" id="PF13499">
    <property type="entry name" value="EF-hand_7"/>
    <property type="match status" value="2"/>
</dbReference>
<evidence type="ECO:0000256" key="3">
    <source>
        <dbReference type="ARBA" id="ARBA00022737"/>
    </source>
</evidence>
<dbReference type="SUPFAM" id="SSF47473">
    <property type="entry name" value="EF-hand"/>
    <property type="match status" value="2"/>
</dbReference>
<dbReference type="Proteomes" id="UP001178507">
    <property type="component" value="Unassembled WGS sequence"/>
</dbReference>
<feature type="region of interest" description="Disordered" evidence="6">
    <location>
        <begin position="124"/>
        <end position="159"/>
    </location>
</feature>
<comment type="caution">
    <text evidence="8">The sequence shown here is derived from an EMBL/GenBank/DDBJ whole genome shotgun (WGS) entry which is preliminary data.</text>
</comment>
<feature type="compositionally biased region" description="Polar residues" evidence="6">
    <location>
        <begin position="127"/>
        <end position="137"/>
    </location>
</feature>
<organism evidence="8 9">
    <name type="scientific">Effrenium voratum</name>
    <dbReference type="NCBI Taxonomy" id="2562239"/>
    <lineage>
        <taxon>Eukaryota</taxon>
        <taxon>Sar</taxon>
        <taxon>Alveolata</taxon>
        <taxon>Dinophyceae</taxon>
        <taxon>Suessiales</taxon>
        <taxon>Symbiodiniaceae</taxon>
        <taxon>Effrenium</taxon>
    </lineage>
</organism>
<feature type="compositionally biased region" description="Low complexity" evidence="6">
    <location>
        <begin position="378"/>
        <end position="394"/>
    </location>
</feature>
<feature type="region of interest" description="Disordered" evidence="6">
    <location>
        <begin position="313"/>
        <end position="396"/>
    </location>
</feature>
<feature type="domain" description="EF-hand" evidence="7">
    <location>
        <begin position="617"/>
        <end position="652"/>
    </location>
</feature>
<dbReference type="PANTHER" id="PTHR23048">
    <property type="entry name" value="MYOSIN LIGHT CHAIN 1, 3"/>
    <property type="match status" value="1"/>
</dbReference>
<feature type="domain" description="EF-hand" evidence="7">
    <location>
        <begin position="749"/>
        <end position="784"/>
    </location>
</feature>
<dbReference type="GO" id="GO:0016460">
    <property type="term" value="C:myosin II complex"/>
    <property type="evidence" value="ECO:0007669"/>
    <property type="project" value="TreeGrafter"/>
</dbReference>
<feature type="region of interest" description="Disordered" evidence="6">
    <location>
        <begin position="1"/>
        <end position="52"/>
    </location>
</feature>
<name>A0AA36J776_9DINO</name>
<accession>A0AA36J776</accession>
<dbReference type="InterPro" id="IPR018247">
    <property type="entry name" value="EF_Hand_1_Ca_BS"/>
</dbReference>
<keyword evidence="9" id="KW-1185">Reference proteome</keyword>
<dbReference type="EMBL" id="CAUJNA010003372">
    <property type="protein sequence ID" value="CAJ1400451.1"/>
    <property type="molecule type" value="Genomic_DNA"/>
</dbReference>
<feature type="domain" description="EF-hand" evidence="7">
    <location>
        <begin position="230"/>
        <end position="265"/>
    </location>
</feature>
<dbReference type="Gene3D" id="1.10.238.10">
    <property type="entry name" value="EF-hand"/>
    <property type="match status" value="3"/>
</dbReference>
<dbReference type="PROSITE" id="PS50222">
    <property type="entry name" value="EF_HAND_2"/>
    <property type="match status" value="5"/>
</dbReference>
<reference evidence="8" key="1">
    <citation type="submission" date="2023-08" db="EMBL/GenBank/DDBJ databases">
        <authorList>
            <person name="Chen Y."/>
            <person name="Shah S."/>
            <person name="Dougan E. K."/>
            <person name="Thang M."/>
            <person name="Chan C."/>
        </authorList>
    </citation>
    <scope>NUCLEOTIDE SEQUENCE</scope>
</reference>
<evidence type="ECO:0000313" key="9">
    <source>
        <dbReference type="Proteomes" id="UP001178507"/>
    </source>
</evidence>
<proteinExistence type="predicted"/>
<evidence type="ECO:0000259" key="7">
    <source>
        <dbReference type="PROSITE" id="PS50222"/>
    </source>
</evidence>
<sequence>MAGLPSIARKRPGRCRNQRLPKLKTAPSAQSAAPAPDPLGPGPSVTSALSQTEPRWLAECRAGLKAVDPWSQLLESLTGEPVKWRGKHRPNRRLLAQKTIQGILNQQSQSQMSQYSISLDDRKFRKVSSTESMSSSLRDSDTEVDATAGKPGPTASIEQQKAAENVVTFKDEHDHSPRVSIGSVDAHTASEMRQRMKTTLRRRIHSIREMVLKQRNENDAQKKYEHIPQKEKDALERAFFQYDADLSGYLEWEEVIPALRELGLSGSNAIEKREILQVCRNVMTATRVQKIYTSSTGLQQVLLAQRNRMQNQPRVKLGVLRKTTAAGASGKRSSGTALAEARSIKPMEPAKNEKSEKSDDRKSDDKKEEHGSRESRRSSFASSAGASSSLSEGSGSEDFDVGLDMAPLEKVSFDFLTFAGILVPKVRQRLTELQSTTVMRYFCNFDREGTGAISVFKCVEISRCLRMDQVLMLDALKENGFTPENSSLVDFDSFEQCVMSCREHTNRQQREREIEILLEMHIRPELFAECRDTIAQMYDIFRRCAGDAGSIGVMTANDAFLATYELGMMPRERWRKEKIKQFLVPEDAEDSVYMQVELNFEEFLEFLRKVRLQNDGQRLEELTAKFLRLDKDRNGSLDMKELHVLLEETQCIPRTRKEQEEVQQLIQSVDVDGNGVIDFEEFKELVQRIDEKFASLRYESEVEYAVSRGFTEVELGSFRAIFEHLDADNSGRLEMSEVRQCLSIIQHRSTWQAFDQTWRALDKDASGSLDFHEFIDFMRTMRDGEGVFAVDFDQKLPQHVNKLDERTLRSVLGHYGLSKSYLWALDKGQLMQRFCDCMVVSPNDSFQDMLKISTLNDLVKLAKEKGEALANLLL</sequence>
<evidence type="ECO:0000256" key="4">
    <source>
        <dbReference type="ARBA" id="ARBA00022837"/>
    </source>
</evidence>
<keyword evidence="3" id="KW-0677">Repeat</keyword>
<feature type="compositionally biased region" description="Basic and acidic residues" evidence="6">
    <location>
        <begin position="342"/>
        <end position="377"/>
    </location>
</feature>
<evidence type="ECO:0000256" key="6">
    <source>
        <dbReference type="SAM" id="MobiDB-lite"/>
    </source>
</evidence>
<feature type="domain" description="EF-hand" evidence="7">
    <location>
        <begin position="657"/>
        <end position="692"/>
    </location>
</feature>
<evidence type="ECO:0000313" key="8">
    <source>
        <dbReference type="EMBL" id="CAJ1400451.1"/>
    </source>
</evidence>
<dbReference type="InterPro" id="IPR002048">
    <property type="entry name" value="EF_hand_dom"/>
</dbReference>
<dbReference type="PANTHER" id="PTHR23048:SF0">
    <property type="entry name" value="CALMODULIN LIKE 3"/>
    <property type="match status" value="1"/>
</dbReference>
<keyword evidence="4" id="KW-0106">Calcium</keyword>
<dbReference type="InterPro" id="IPR011992">
    <property type="entry name" value="EF-hand-dom_pair"/>
</dbReference>
<feature type="domain" description="EF-hand" evidence="7">
    <location>
        <begin position="713"/>
        <end position="748"/>
    </location>
</feature>
<evidence type="ECO:0000256" key="1">
    <source>
        <dbReference type="ARBA" id="ARBA00020786"/>
    </source>
</evidence>
<dbReference type="InterPro" id="IPR050230">
    <property type="entry name" value="CALM/Myosin/TropC-like"/>
</dbReference>
<dbReference type="SMART" id="SM00054">
    <property type="entry name" value="EFh"/>
    <property type="match status" value="5"/>
</dbReference>
<dbReference type="GO" id="GO:0005509">
    <property type="term" value="F:calcium ion binding"/>
    <property type="evidence" value="ECO:0007669"/>
    <property type="project" value="InterPro"/>
</dbReference>
<gene>
    <name evidence="8" type="ORF">EVOR1521_LOCUS23786</name>
</gene>
<dbReference type="PROSITE" id="PS00018">
    <property type="entry name" value="EF_HAND_1"/>
    <property type="match status" value="4"/>
</dbReference>
<evidence type="ECO:0000256" key="5">
    <source>
        <dbReference type="ARBA" id="ARBA00022990"/>
    </source>
</evidence>